<dbReference type="PROSITE" id="PS51898">
    <property type="entry name" value="TYR_RECOMBINASE"/>
    <property type="match status" value="1"/>
</dbReference>
<keyword evidence="2" id="KW-0597">Phosphoprotein</keyword>
<keyword evidence="1" id="KW-1017">Isopeptide bond</keyword>
<dbReference type="InterPro" id="IPR042838">
    <property type="entry name" value="KIAA1958"/>
</dbReference>
<evidence type="ECO:0000256" key="1">
    <source>
        <dbReference type="ARBA" id="ARBA00022499"/>
    </source>
</evidence>
<dbReference type="PANTHER" id="PTHR46963:SF2">
    <property type="match status" value="1"/>
</dbReference>
<dbReference type="EMBL" id="CALNXK010000110">
    <property type="protein sequence ID" value="CAH3158267.1"/>
    <property type="molecule type" value="Genomic_DNA"/>
</dbReference>
<evidence type="ECO:0000313" key="7">
    <source>
        <dbReference type="EMBL" id="CAH3158267.1"/>
    </source>
</evidence>
<evidence type="ECO:0000256" key="5">
    <source>
        <dbReference type="SAM" id="MobiDB-lite"/>
    </source>
</evidence>
<protein>
    <recommendedName>
        <fullName evidence="6">Tyr recombinase domain-containing protein</fullName>
    </recommendedName>
</protein>
<evidence type="ECO:0000313" key="8">
    <source>
        <dbReference type="Proteomes" id="UP001159405"/>
    </source>
</evidence>
<gene>
    <name evidence="7" type="ORF">PLOB_00003144</name>
</gene>
<evidence type="ECO:0000256" key="4">
    <source>
        <dbReference type="ARBA" id="ARBA00023172"/>
    </source>
</evidence>
<accession>A0ABN8Q7E5</accession>
<dbReference type="Proteomes" id="UP001159405">
    <property type="component" value="Unassembled WGS sequence"/>
</dbReference>
<dbReference type="Pfam" id="PF12012">
    <property type="entry name" value="DUF3504"/>
    <property type="match status" value="1"/>
</dbReference>
<feature type="compositionally biased region" description="Basic and acidic residues" evidence="5">
    <location>
        <begin position="361"/>
        <end position="372"/>
    </location>
</feature>
<name>A0ABN8Q7E5_9CNID</name>
<evidence type="ECO:0000256" key="3">
    <source>
        <dbReference type="ARBA" id="ARBA00022843"/>
    </source>
</evidence>
<dbReference type="InterPro" id="IPR021893">
    <property type="entry name" value="ZMYM2-like_C"/>
</dbReference>
<keyword evidence="4" id="KW-0233">DNA recombination</keyword>
<proteinExistence type="predicted"/>
<dbReference type="InterPro" id="IPR013762">
    <property type="entry name" value="Integrase-like_cat_sf"/>
</dbReference>
<keyword evidence="3" id="KW-0832">Ubl conjugation</keyword>
<evidence type="ECO:0000259" key="6">
    <source>
        <dbReference type="PROSITE" id="PS51898"/>
    </source>
</evidence>
<evidence type="ECO:0000256" key="2">
    <source>
        <dbReference type="ARBA" id="ARBA00022553"/>
    </source>
</evidence>
<dbReference type="Gene3D" id="1.10.443.10">
    <property type="entry name" value="Intergrase catalytic core"/>
    <property type="match status" value="1"/>
</dbReference>
<sequence length="479" mass="55160">MAGVFSKQRFGFASETTIEELKKFSKNPNTVKSTSFWLNVWETWCKQKNIVNKIEENEPEKLNKLLETFYAEVKKKNGDDYEPDSLRVMIAALDRHLNEKGYKFSFIRDREFHSSKQVLEGKARQLRQSGMGKRPNKARSLTEEEEEVLWEAEKFGSKTPEALISSMWWLLTQFFGLRGRQEHHAMKMEDFQLCKNDEGMEFVQFTEGPTKTRQGGLQSKNRDFQPRMFSVGGERCPVAIFKQFFVERRPLNMRWSGPFYLSIKRNRTQNDNIRFKTQPMGVNTISNMMKTSVAGTSLEESHKKFTNHSARKTTVSKLKKANVERSDIVKVTGHRSVQSLDDYDEADEEEQRRLSSAISKRNYENPSAEKKRMAVSDITTTVAPLAPVNTKVPVPHTLAGPSMTATKENQFPPSLSGFQAQNFSVNPTMMRSQEQTMMNTFNNCQVSFIIGRSKRAPEISKRQPTSCKRRAFIIEDDSD</sequence>
<dbReference type="SUPFAM" id="SSF56349">
    <property type="entry name" value="DNA breaking-rejoining enzymes"/>
    <property type="match status" value="1"/>
</dbReference>
<feature type="domain" description="Tyr recombinase" evidence="6">
    <location>
        <begin position="136"/>
        <end position="356"/>
    </location>
</feature>
<keyword evidence="8" id="KW-1185">Reference proteome</keyword>
<organism evidence="7 8">
    <name type="scientific">Porites lobata</name>
    <dbReference type="NCBI Taxonomy" id="104759"/>
    <lineage>
        <taxon>Eukaryota</taxon>
        <taxon>Metazoa</taxon>
        <taxon>Cnidaria</taxon>
        <taxon>Anthozoa</taxon>
        <taxon>Hexacorallia</taxon>
        <taxon>Scleractinia</taxon>
        <taxon>Fungiina</taxon>
        <taxon>Poritidae</taxon>
        <taxon>Porites</taxon>
    </lineage>
</organism>
<reference evidence="7 8" key="1">
    <citation type="submission" date="2022-05" db="EMBL/GenBank/DDBJ databases">
        <authorList>
            <consortium name="Genoscope - CEA"/>
            <person name="William W."/>
        </authorList>
    </citation>
    <scope>NUCLEOTIDE SEQUENCE [LARGE SCALE GENOMIC DNA]</scope>
</reference>
<dbReference type="PANTHER" id="PTHR46963">
    <property type="entry name" value="SIMILAR TO RIKEN CDNA E130308A19"/>
    <property type="match status" value="1"/>
</dbReference>
<dbReference type="InterPro" id="IPR002104">
    <property type="entry name" value="Integrase_catalytic"/>
</dbReference>
<dbReference type="InterPro" id="IPR011010">
    <property type="entry name" value="DNA_brk_join_enz"/>
</dbReference>
<feature type="region of interest" description="Disordered" evidence="5">
    <location>
        <begin position="339"/>
        <end position="372"/>
    </location>
</feature>
<comment type="caution">
    <text evidence="7">The sequence shown here is derived from an EMBL/GenBank/DDBJ whole genome shotgun (WGS) entry which is preliminary data.</text>
</comment>